<evidence type="ECO:0000256" key="3">
    <source>
        <dbReference type="ARBA" id="ARBA00022692"/>
    </source>
</evidence>
<dbReference type="Pfam" id="PF01292">
    <property type="entry name" value="Ni_hydr_CYTB"/>
    <property type="match status" value="1"/>
</dbReference>
<evidence type="ECO:0000313" key="9">
    <source>
        <dbReference type="Proteomes" id="UP001169492"/>
    </source>
</evidence>
<dbReference type="Gene3D" id="1.20.950.20">
    <property type="entry name" value="Transmembrane di-heme cytochromes, Chain C"/>
    <property type="match status" value="1"/>
</dbReference>
<dbReference type="EMBL" id="JAGGJB010000004">
    <property type="protein sequence ID" value="MDN7124894.1"/>
    <property type="molecule type" value="Genomic_DNA"/>
</dbReference>
<protein>
    <submittedName>
        <fullName evidence="8">Cytochrome b/b6 domain-containing protein</fullName>
    </submittedName>
</protein>
<dbReference type="AlphaFoldDB" id="A0AAW7R2Z6"/>
<reference evidence="8 9" key="1">
    <citation type="submission" date="2021-03" db="EMBL/GenBank/DDBJ databases">
        <title>Pseudidiomarina terrestris, a new bacterium isolated from saline soil.</title>
        <authorList>
            <person name="Galisteo C."/>
            <person name="De La Haba R."/>
            <person name="Sanchez-Porro C."/>
            <person name="Ventosa A."/>
        </authorList>
    </citation>
    <scope>NUCLEOTIDE SEQUENCE [LARGE SCALE GENOMIC DNA]</scope>
    <source>
        <strain evidence="8 9">1APP75-32.1</strain>
    </source>
</reference>
<feature type="transmembrane region" description="Helical" evidence="6">
    <location>
        <begin position="142"/>
        <end position="163"/>
    </location>
</feature>
<accession>A0AAW7R2Z6</accession>
<name>A0AAW7R2Z6_9GAMM</name>
<evidence type="ECO:0000256" key="5">
    <source>
        <dbReference type="ARBA" id="ARBA00023136"/>
    </source>
</evidence>
<evidence type="ECO:0000256" key="2">
    <source>
        <dbReference type="ARBA" id="ARBA00022475"/>
    </source>
</evidence>
<evidence type="ECO:0000259" key="7">
    <source>
        <dbReference type="Pfam" id="PF01292"/>
    </source>
</evidence>
<dbReference type="InterPro" id="IPR016174">
    <property type="entry name" value="Di-haem_cyt_TM"/>
</dbReference>
<keyword evidence="5 6" id="KW-0472">Membrane</keyword>
<dbReference type="Proteomes" id="UP001169492">
    <property type="component" value="Unassembled WGS sequence"/>
</dbReference>
<sequence>MKSTNTGKQTTVRIWDPLIRIVHWTLVVVFITNYFFLEPGSQWHQWLGYIAVTAILVRIVWGFIDSGYGSFQRIDLSRQALRKHLNHLKERKIPVKSGHNPVGWLMIFAVISLFLGLGVTGFLMEEVDALFGNPTLELIHGWLADTLYGAALIHVAAVVIVGWRGRIQLIRPMLTGKRSKS</sequence>
<evidence type="ECO:0000313" key="8">
    <source>
        <dbReference type="EMBL" id="MDN7124894.1"/>
    </source>
</evidence>
<organism evidence="8 9">
    <name type="scientific">Pseudidiomarina terrestris</name>
    <dbReference type="NCBI Taxonomy" id="2820060"/>
    <lineage>
        <taxon>Bacteria</taxon>
        <taxon>Pseudomonadati</taxon>
        <taxon>Pseudomonadota</taxon>
        <taxon>Gammaproteobacteria</taxon>
        <taxon>Alteromonadales</taxon>
        <taxon>Idiomarinaceae</taxon>
        <taxon>Pseudidiomarina</taxon>
    </lineage>
</organism>
<evidence type="ECO:0000256" key="1">
    <source>
        <dbReference type="ARBA" id="ARBA00004651"/>
    </source>
</evidence>
<feature type="domain" description="Cytochrome b561 bacterial/Ni-hydrogenase" evidence="7">
    <location>
        <begin position="15"/>
        <end position="176"/>
    </location>
</feature>
<feature type="transmembrane region" description="Helical" evidence="6">
    <location>
        <begin position="102"/>
        <end position="122"/>
    </location>
</feature>
<dbReference type="InterPro" id="IPR051542">
    <property type="entry name" value="Hydrogenase_cytochrome"/>
</dbReference>
<dbReference type="InterPro" id="IPR011577">
    <property type="entry name" value="Cyt_b561_bac/Ni-Hgenase"/>
</dbReference>
<dbReference type="GO" id="GO:0020037">
    <property type="term" value="F:heme binding"/>
    <property type="evidence" value="ECO:0007669"/>
    <property type="project" value="TreeGrafter"/>
</dbReference>
<keyword evidence="2" id="KW-1003">Cell membrane</keyword>
<feature type="transmembrane region" description="Helical" evidence="6">
    <location>
        <begin position="43"/>
        <end position="64"/>
    </location>
</feature>
<comment type="caution">
    <text evidence="8">The sequence shown here is derived from an EMBL/GenBank/DDBJ whole genome shotgun (WGS) entry which is preliminary data.</text>
</comment>
<keyword evidence="3 6" id="KW-0812">Transmembrane</keyword>
<keyword evidence="4 6" id="KW-1133">Transmembrane helix</keyword>
<dbReference type="GO" id="GO:0009055">
    <property type="term" value="F:electron transfer activity"/>
    <property type="evidence" value="ECO:0007669"/>
    <property type="project" value="InterPro"/>
</dbReference>
<dbReference type="SUPFAM" id="SSF81342">
    <property type="entry name" value="Transmembrane di-heme cytochromes"/>
    <property type="match status" value="1"/>
</dbReference>
<evidence type="ECO:0000256" key="4">
    <source>
        <dbReference type="ARBA" id="ARBA00022989"/>
    </source>
</evidence>
<comment type="subcellular location">
    <subcellularLocation>
        <location evidence="1">Cell membrane</location>
        <topology evidence="1">Multi-pass membrane protein</topology>
    </subcellularLocation>
</comment>
<gene>
    <name evidence="8" type="ORF">J6I90_08365</name>
</gene>
<dbReference type="GO" id="GO:0005886">
    <property type="term" value="C:plasma membrane"/>
    <property type="evidence" value="ECO:0007669"/>
    <property type="project" value="UniProtKB-SubCell"/>
</dbReference>
<dbReference type="PANTHER" id="PTHR30485:SF2">
    <property type="entry name" value="BLL0597 PROTEIN"/>
    <property type="match status" value="1"/>
</dbReference>
<dbReference type="RefSeq" id="WP_301774687.1">
    <property type="nucleotide sequence ID" value="NZ_JAGGJB010000004.1"/>
</dbReference>
<feature type="transmembrane region" description="Helical" evidence="6">
    <location>
        <begin position="21"/>
        <end position="37"/>
    </location>
</feature>
<proteinExistence type="predicted"/>
<dbReference type="PANTHER" id="PTHR30485">
    <property type="entry name" value="NI/FE-HYDROGENASE 1 B-TYPE CYTOCHROME SUBUNIT"/>
    <property type="match status" value="1"/>
</dbReference>
<evidence type="ECO:0000256" key="6">
    <source>
        <dbReference type="SAM" id="Phobius"/>
    </source>
</evidence>
<dbReference type="GO" id="GO:0022904">
    <property type="term" value="P:respiratory electron transport chain"/>
    <property type="evidence" value="ECO:0007669"/>
    <property type="project" value="InterPro"/>
</dbReference>